<reference evidence="1" key="1">
    <citation type="submission" date="2023-04" db="EMBL/GenBank/DDBJ databases">
        <title>Draft Genome sequencing of Naganishia species isolated from polar environments using Oxford Nanopore Technology.</title>
        <authorList>
            <person name="Leo P."/>
            <person name="Venkateswaran K."/>
        </authorList>
    </citation>
    <scope>NUCLEOTIDE SEQUENCE</scope>
    <source>
        <strain evidence="1">DBVPG 5303</strain>
    </source>
</reference>
<sequence>MVNVIGESTHPDDEKEGLSYHLLAFRMAEDPDNNRGLSPAIWAQSTSSTYQNSGPVNGHYDMLDYVVYQDAVDSLARVVKWRMAEAGPDSDAGTNGDDGTDDDETEEEAEDDDGDTDSEDVAGD</sequence>
<keyword evidence="2" id="KW-1185">Reference proteome</keyword>
<evidence type="ECO:0000313" key="2">
    <source>
        <dbReference type="Proteomes" id="UP001234202"/>
    </source>
</evidence>
<organism evidence="1 2">
    <name type="scientific">Naganishia onofrii</name>
    <dbReference type="NCBI Taxonomy" id="1851511"/>
    <lineage>
        <taxon>Eukaryota</taxon>
        <taxon>Fungi</taxon>
        <taxon>Dikarya</taxon>
        <taxon>Basidiomycota</taxon>
        <taxon>Agaricomycotina</taxon>
        <taxon>Tremellomycetes</taxon>
        <taxon>Filobasidiales</taxon>
        <taxon>Filobasidiaceae</taxon>
        <taxon>Naganishia</taxon>
    </lineage>
</organism>
<comment type="caution">
    <text evidence="1">The sequence shown here is derived from an EMBL/GenBank/DDBJ whole genome shotgun (WGS) entry which is preliminary data.</text>
</comment>
<name>A0ACC2XLV4_9TREE</name>
<accession>A0ACC2XLV4</accession>
<proteinExistence type="predicted"/>
<protein>
    <submittedName>
        <fullName evidence="1">Uncharacterized protein</fullName>
    </submittedName>
</protein>
<gene>
    <name evidence="1" type="ORF">QFC24_002905</name>
</gene>
<dbReference type="EMBL" id="JASBWV010000008">
    <property type="protein sequence ID" value="KAJ9124973.1"/>
    <property type="molecule type" value="Genomic_DNA"/>
</dbReference>
<evidence type="ECO:0000313" key="1">
    <source>
        <dbReference type="EMBL" id="KAJ9124973.1"/>
    </source>
</evidence>
<dbReference type="Proteomes" id="UP001234202">
    <property type="component" value="Unassembled WGS sequence"/>
</dbReference>